<dbReference type="NCBIfam" id="TIGR00254">
    <property type="entry name" value="GGDEF"/>
    <property type="match status" value="1"/>
</dbReference>
<comment type="cofactor">
    <cofactor evidence="1">
        <name>Mg(2+)</name>
        <dbReference type="ChEBI" id="CHEBI:18420"/>
    </cofactor>
</comment>
<dbReference type="PROSITE" id="PS50887">
    <property type="entry name" value="GGDEF"/>
    <property type="match status" value="1"/>
</dbReference>
<feature type="transmembrane region" description="Helical" evidence="4">
    <location>
        <begin position="314"/>
        <end position="334"/>
    </location>
</feature>
<dbReference type="Pfam" id="PF07696">
    <property type="entry name" value="7TMR-DISMED2"/>
    <property type="match status" value="1"/>
</dbReference>
<evidence type="ECO:0000256" key="1">
    <source>
        <dbReference type="ARBA" id="ARBA00001946"/>
    </source>
</evidence>
<evidence type="ECO:0000256" key="2">
    <source>
        <dbReference type="ARBA" id="ARBA00012528"/>
    </source>
</evidence>
<dbReference type="CDD" id="cd01949">
    <property type="entry name" value="GGDEF"/>
    <property type="match status" value="1"/>
</dbReference>
<dbReference type="InterPro" id="IPR011623">
    <property type="entry name" value="7TMR_DISM_rcpt_extracell_dom1"/>
</dbReference>
<gene>
    <name evidence="6" type="ORF">XM47_18530</name>
</gene>
<feature type="transmembrane region" description="Helical" evidence="4">
    <location>
        <begin position="373"/>
        <end position="391"/>
    </location>
</feature>
<feature type="domain" description="GGDEF" evidence="5">
    <location>
        <begin position="434"/>
        <end position="568"/>
    </location>
</feature>
<dbReference type="Proteomes" id="UP000037600">
    <property type="component" value="Unassembled WGS sequence"/>
</dbReference>
<dbReference type="GO" id="GO:0052621">
    <property type="term" value="F:diguanylate cyclase activity"/>
    <property type="evidence" value="ECO:0007669"/>
    <property type="project" value="UniProtKB-EC"/>
</dbReference>
<dbReference type="SUPFAM" id="SSF55073">
    <property type="entry name" value="Nucleotide cyclase"/>
    <property type="match status" value="1"/>
</dbReference>
<dbReference type="Pfam" id="PF00990">
    <property type="entry name" value="GGDEF"/>
    <property type="match status" value="1"/>
</dbReference>
<protein>
    <recommendedName>
        <fullName evidence="2">diguanylate cyclase</fullName>
        <ecNumber evidence="2">2.7.7.65</ecNumber>
    </recommendedName>
</protein>
<keyword evidence="4" id="KW-1133">Transmembrane helix</keyword>
<dbReference type="SMART" id="SM00267">
    <property type="entry name" value="GGDEF"/>
    <property type="match status" value="1"/>
</dbReference>
<dbReference type="OrthoDB" id="5289013at2"/>
<keyword evidence="4" id="KW-0472">Membrane</keyword>
<proteinExistence type="predicted"/>
<evidence type="ECO:0000256" key="3">
    <source>
        <dbReference type="ARBA" id="ARBA00034247"/>
    </source>
</evidence>
<evidence type="ECO:0000256" key="4">
    <source>
        <dbReference type="SAM" id="Phobius"/>
    </source>
</evidence>
<feature type="transmembrane region" description="Helical" evidence="4">
    <location>
        <begin position="219"/>
        <end position="246"/>
    </location>
</feature>
<feature type="transmembrane region" description="Helical" evidence="4">
    <location>
        <begin position="341"/>
        <end position="367"/>
    </location>
</feature>
<feature type="transmembrane region" description="Helical" evidence="4">
    <location>
        <begin position="258"/>
        <end position="276"/>
    </location>
</feature>
<dbReference type="RefSeq" id="WP_048695940.1">
    <property type="nucleotide sequence ID" value="NZ_KQ130520.1"/>
</dbReference>
<accession>A0A0J8GR35</accession>
<dbReference type="Gene3D" id="2.60.40.2380">
    <property type="match status" value="1"/>
</dbReference>
<comment type="caution">
    <text evidence="6">The sequence shown here is derived from an EMBL/GenBank/DDBJ whole genome shotgun (WGS) entry which is preliminary data.</text>
</comment>
<dbReference type="Pfam" id="PF07695">
    <property type="entry name" value="7TMR-DISM_7TM"/>
    <property type="match status" value="1"/>
</dbReference>
<dbReference type="GO" id="GO:0043709">
    <property type="term" value="P:cell adhesion involved in single-species biofilm formation"/>
    <property type="evidence" value="ECO:0007669"/>
    <property type="project" value="TreeGrafter"/>
</dbReference>
<name>A0A0J8GR35_9ALTE</name>
<dbReference type="Gene3D" id="3.30.70.270">
    <property type="match status" value="1"/>
</dbReference>
<organism evidence="6 7">
    <name type="scientific">Catenovulum maritimum</name>
    <dbReference type="NCBI Taxonomy" id="1513271"/>
    <lineage>
        <taxon>Bacteria</taxon>
        <taxon>Pseudomonadati</taxon>
        <taxon>Pseudomonadota</taxon>
        <taxon>Gammaproteobacteria</taxon>
        <taxon>Alteromonadales</taxon>
        <taxon>Alteromonadaceae</taxon>
        <taxon>Catenovulum</taxon>
    </lineage>
</organism>
<dbReference type="InterPro" id="IPR029787">
    <property type="entry name" value="Nucleotide_cyclase"/>
</dbReference>
<sequence length="573" mass="65873">MFSYIHLLLILIMAVCSNQLFAEQLELKWYKSSEAITGYAEYLVDHENTLTFEQISDPSLKLNFQRFDVDDVAQGIDQSSYWFKFSVYNPRGNGVTWVIYPSSTHIDALEVWVKNSDTTAWEYKKKTDLEVFSARDINYRFINSAFKTRSRQSAEVYVRLTSTNLELKKLNVFVSGQSNLRDILAIEYMLYGVYYGLFLALALLIVSIWLYAPAYNYQYYFYFIGYLAANIMTWLAVNGFGFQFIWPNNPELHNQSLHAFYLLLSSFAILFAREILNLSQVSKKHDRVLLLLVCTYAAAVVFRVFGIAYDLVLYLAYFSLLSLLVQPLLAWYCYKQNKATYLVLYAVAWLPYCLSIMLFLLTSYLAIDFNAVLLIQFSILFECLLLIIATLSKMKFRAKKLELLSVQDPLTKLGNRRLLEEHILSLKNTDIRCEDYWILLIDIDHFKQVNDKYGHGFGDEVLVQLSKLMSKACRSDDLAIRWGGEEFLLLIKVDGADSALAIADRIRIKFSNSAKDFNGEKVYNSISVGISKLELVANKDLDDAVANADLALYQAKSAGRNQCIQYQKGLQQS</sequence>
<comment type="catalytic activity">
    <reaction evidence="3">
        <text>2 GTP = 3',3'-c-di-GMP + 2 diphosphate</text>
        <dbReference type="Rhea" id="RHEA:24898"/>
        <dbReference type="ChEBI" id="CHEBI:33019"/>
        <dbReference type="ChEBI" id="CHEBI:37565"/>
        <dbReference type="ChEBI" id="CHEBI:58805"/>
        <dbReference type="EC" id="2.7.7.65"/>
    </reaction>
</comment>
<dbReference type="STRING" id="1513271.XM47_18530"/>
<dbReference type="PANTHER" id="PTHR45138:SF9">
    <property type="entry name" value="DIGUANYLATE CYCLASE DGCM-RELATED"/>
    <property type="match status" value="1"/>
</dbReference>
<dbReference type="GO" id="GO:1902201">
    <property type="term" value="P:negative regulation of bacterial-type flagellum-dependent cell motility"/>
    <property type="evidence" value="ECO:0007669"/>
    <property type="project" value="TreeGrafter"/>
</dbReference>
<feature type="transmembrane region" description="Helical" evidence="4">
    <location>
        <begin position="288"/>
        <end position="308"/>
    </location>
</feature>
<dbReference type="PANTHER" id="PTHR45138">
    <property type="entry name" value="REGULATORY COMPONENTS OF SENSORY TRANSDUCTION SYSTEM"/>
    <property type="match status" value="1"/>
</dbReference>
<keyword evidence="4" id="KW-0812">Transmembrane</keyword>
<evidence type="ECO:0000313" key="7">
    <source>
        <dbReference type="Proteomes" id="UP000037600"/>
    </source>
</evidence>
<dbReference type="AlphaFoldDB" id="A0A0J8GR35"/>
<keyword evidence="7" id="KW-1185">Reference proteome</keyword>
<evidence type="ECO:0000313" key="6">
    <source>
        <dbReference type="EMBL" id="KMT63649.1"/>
    </source>
</evidence>
<reference evidence="6 7" key="1">
    <citation type="submission" date="2015-04" db="EMBL/GenBank/DDBJ databases">
        <title>Draft Genome Sequence of the Novel Agar-Digesting Marine Bacterium Q1.</title>
        <authorList>
            <person name="Li Y."/>
            <person name="Li D."/>
            <person name="Chen G."/>
            <person name="Du Z."/>
        </authorList>
    </citation>
    <scope>NUCLEOTIDE SEQUENCE [LARGE SCALE GENOMIC DNA]</scope>
    <source>
        <strain evidence="6 7">Q1</strain>
    </source>
</reference>
<dbReference type="EMBL" id="LAZL01000051">
    <property type="protein sequence ID" value="KMT63649.1"/>
    <property type="molecule type" value="Genomic_DNA"/>
</dbReference>
<dbReference type="GO" id="GO:0005886">
    <property type="term" value="C:plasma membrane"/>
    <property type="evidence" value="ECO:0007669"/>
    <property type="project" value="TreeGrafter"/>
</dbReference>
<dbReference type="InterPro" id="IPR050469">
    <property type="entry name" value="Diguanylate_Cyclase"/>
</dbReference>
<dbReference type="InterPro" id="IPR011622">
    <property type="entry name" value="7TMR_DISM_rcpt_extracell_dom2"/>
</dbReference>
<dbReference type="EC" id="2.7.7.65" evidence="2"/>
<feature type="transmembrane region" description="Helical" evidence="4">
    <location>
        <begin position="188"/>
        <end position="212"/>
    </location>
</feature>
<dbReference type="InterPro" id="IPR000160">
    <property type="entry name" value="GGDEF_dom"/>
</dbReference>
<dbReference type="InterPro" id="IPR043128">
    <property type="entry name" value="Rev_trsase/Diguanyl_cyclase"/>
</dbReference>
<dbReference type="FunFam" id="3.30.70.270:FF:000001">
    <property type="entry name" value="Diguanylate cyclase domain protein"/>
    <property type="match status" value="1"/>
</dbReference>
<evidence type="ECO:0000259" key="5">
    <source>
        <dbReference type="PROSITE" id="PS50887"/>
    </source>
</evidence>